<dbReference type="GO" id="GO:0044550">
    <property type="term" value="P:secondary metabolite biosynthetic process"/>
    <property type="evidence" value="ECO:0007669"/>
    <property type="project" value="UniProtKB-ARBA"/>
</dbReference>
<evidence type="ECO:0000256" key="4">
    <source>
        <dbReference type="ARBA" id="ARBA00049364"/>
    </source>
</evidence>
<name>A0A9P7GNQ3_9AGAR</name>
<gene>
    <name evidence="5" type="ORF">H0H81_012767</name>
</gene>
<comment type="caution">
    <text evidence="5">The sequence shown here is derived from an EMBL/GenBank/DDBJ whole genome shotgun (WGS) entry which is preliminary data.</text>
</comment>
<comment type="similarity">
    <text evidence="1">Belongs to the flavin-dependent halogenase family.</text>
</comment>
<dbReference type="Pfam" id="PF04820">
    <property type="entry name" value="Trp_halogenase"/>
    <property type="match status" value="1"/>
</dbReference>
<dbReference type="EMBL" id="JABCKI010000496">
    <property type="protein sequence ID" value="KAG5650277.1"/>
    <property type="molecule type" value="Genomic_DNA"/>
</dbReference>
<reference evidence="5" key="1">
    <citation type="submission" date="2021-02" db="EMBL/GenBank/DDBJ databases">
        <authorList>
            <person name="Nieuwenhuis M."/>
            <person name="Van De Peppel L.J.J."/>
        </authorList>
    </citation>
    <scope>NUCLEOTIDE SEQUENCE</scope>
    <source>
        <strain evidence="5">D49</strain>
    </source>
</reference>
<dbReference type="AlphaFoldDB" id="A0A9P7GNQ3"/>
<evidence type="ECO:0000256" key="1">
    <source>
        <dbReference type="ARBA" id="ARBA00005706"/>
    </source>
</evidence>
<dbReference type="PANTHER" id="PTHR43747">
    <property type="entry name" value="FAD-BINDING PROTEIN"/>
    <property type="match status" value="1"/>
</dbReference>
<evidence type="ECO:0008006" key="7">
    <source>
        <dbReference type="Google" id="ProtNLM"/>
    </source>
</evidence>
<dbReference type="GO" id="GO:0004497">
    <property type="term" value="F:monooxygenase activity"/>
    <property type="evidence" value="ECO:0007669"/>
    <property type="project" value="UniProtKB-KW"/>
</dbReference>
<keyword evidence="3" id="KW-0503">Monooxygenase</keyword>
<comment type="catalytic activity">
    <reaction evidence="4">
        <text>melleolide F + FADH2 + chloride + O2 = 6'-chloromelleolide F + FAD + 2 H2O + H(+)</text>
        <dbReference type="Rhea" id="RHEA:67160"/>
        <dbReference type="ChEBI" id="CHEBI:15377"/>
        <dbReference type="ChEBI" id="CHEBI:15378"/>
        <dbReference type="ChEBI" id="CHEBI:15379"/>
        <dbReference type="ChEBI" id="CHEBI:17996"/>
        <dbReference type="ChEBI" id="CHEBI:57692"/>
        <dbReference type="ChEBI" id="CHEBI:58307"/>
        <dbReference type="ChEBI" id="CHEBI:167712"/>
        <dbReference type="ChEBI" id="CHEBI:167713"/>
    </reaction>
    <physiologicalReaction direction="left-to-right" evidence="4">
        <dbReference type="Rhea" id="RHEA:67161"/>
    </physiologicalReaction>
</comment>
<dbReference type="SUPFAM" id="SSF51905">
    <property type="entry name" value="FAD/NAD(P)-binding domain"/>
    <property type="match status" value="1"/>
</dbReference>
<evidence type="ECO:0000313" key="6">
    <source>
        <dbReference type="Proteomes" id="UP000717328"/>
    </source>
</evidence>
<reference evidence="5" key="2">
    <citation type="submission" date="2021-10" db="EMBL/GenBank/DDBJ databases">
        <title>Phylogenomics reveals ancestral predisposition of the termite-cultivated fungus Termitomyces towards a domesticated lifestyle.</title>
        <authorList>
            <person name="Auxier B."/>
            <person name="Grum-Grzhimaylo A."/>
            <person name="Cardenas M.E."/>
            <person name="Lodge J.D."/>
            <person name="Laessoe T."/>
            <person name="Pedersen O."/>
            <person name="Smith M.E."/>
            <person name="Kuyper T.W."/>
            <person name="Franco-Molano E.A."/>
            <person name="Baroni T.J."/>
            <person name="Aanen D.K."/>
        </authorList>
    </citation>
    <scope>NUCLEOTIDE SEQUENCE</scope>
    <source>
        <strain evidence="5">D49</strain>
    </source>
</reference>
<evidence type="ECO:0000313" key="5">
    <source>
        <dbReference type="EMBL" id="KAG5650277.1"/>
    </source>
</evidence>
<dbReference type="PANTHER" id="PTHR43747:SF5">
    <property type="entry name" value="FAD-BINDING DOMAIN-CONTAINING PROTEIN"/>
    <property type="match status" value="1"/>
</dbReference>
<evidence type="ECO:0000256" key="3">
    <source>
        <dbReference type="ARBA" id="ARBA00023033"/>
    </source>
</evidence>
<dbReference type="OrthoDB" id="3340390at2759"/>
<dbReference type="InterPro" id="IPR006905">
    <property type="entry name" value="Flavin_halogenase"/>
</dbReference>
<dbReference type="InterPro" id="IPR036188">
    <property type="entry name" value="FAD/NAD-bd_sf"/>
</dbReference>
<keyword evidence="6" id="KW-1185">Reference proteome</keyword>
<keyword evidence="2" id="KW-0560">Oxidoreductase</keyword>
<protein>
    <recommendedName>
        <fullName evidence="7">Halogenase</fullName>
    </recommendedName>
</protein>
<dbReference type="InterPro" id="IPR050816">
    <property type="entry name" value="Flavin-dep_Halogenase_NPB"/>
</dbReference>
<dbReference type="Proteomes" id="UP000717328">
    <property type="component" value="Unassembled WGS sequence"/>
</dbReference>
<sequence>MNYARTSGASVYELTKVTNISFSSEDPDKPVSVAWSHTPPPKPISLPVSLSSEEDKPVSTPVTGTTTFDYLIDATGRMGIMSTKYLKNRHFNASLKNVAVWGYWTNTGVYGVGTPKEGAPWFEALTDESGWAWFIPLHDGTTSVGVVMNQKHYNDINDSPRPPPIRTFDSPMSTIVERYLSNLSFAPGLVELLTPGAKMIQGSVKSASDYSYSAPSYAGPRYRIIGDAGAFIDPFFSSGVHLAFTSAISAAASICASVRGDCSELDAANWHTRRVATSYTRFQVVVLSAYKQIRAQNCNILADVDEDNYDRAFSFLRPVIQGAGDVGKQLSDAELQKSLDFCVNLFNPTEADDKDKTTHARIGKELLDVASPSIDPRFLENALHVGSGDEKTGACGDPDCKGSLQKRMLLNKLNARKVISSEYNVNNLESEPLDGIVARLERGRLGLVFVSV</sequence>
<evidence type="ECO:0000256" key="2">
    <source>
        <dbReference type="ARBA" id="ARBA00023002"/>
    </source>
</evidence>
<accession>A0A9P7GNQ3</accession>
<proteinExistence type="inferred from homology"/>
<organism evidence="5 6">
    <name type="scientific">Sphagnurus paluster</name>
    <dbReference type="NCBI Taxonomy" id="117069"/>
    <lineage>
        <taxon>Eukaryota</taxon>
        <taxon>Fungi</taxon>
        <taxon>Dikarya</taxon>
        <taxon>Basidiomycota</taxon>
        <taxon>Agaricomycotina</taxon>
        <taxon>Agaricomycetes</taxon>
        <taxon>Agaricomycetidae</taxon>
        <taxon>Agaricales</taxon>
        <taxon>Tricholomatineae</taxon>
        <taxon>Lyophyllaceae</taxon>
        <taxon>Sphagnurus</taxon>
    </lineage>
</organism>
<dbReference type="Gene3D" id="3.50.50.60">
    <property type="entry name" value="FAD/NAD(P)-binding domain"/>
    <property type="match status" value="1"/>
</dbReference>
<dbReference type="GO" id="GO:0140907">
    <property type="term" value="F:flavin-dependent halogenase activity"/>
    <property type="evidence" value="ECO:0007669"/>
    <property type="project" value="UniProtKB-ARBA"/>
</dbReference>